<evidence type="ECO:0000313" key="2">
    <source>
        <dbReference type="EMBL" id="CUJ95573.1"/>
    </source>
</evidence>
<sequence>MLALYMLLAVGAGIAMFDVLDDSDSSSDEDSEEGEVPVGEDPDTLPEATPPEWEGEDIRVTEDGEDPEMVAQEDVYRTYLSTNPDDPHYFDSTIVTVGQGYNDADADELIETNYMDDTYQVIRAEQGQDTVEIGLGDYVDVRTEDDATGDDVAGEEGDTVIVNLTADDLENAPRLELNDRGRITAEYDDHLPLFRASLGSQDNLDINLPEGVEGTLGVVEGTSELYYGTMATGAYTEDHYALLLFAPEGQTLPEDLTSEEEYIYGRQIQYAPEDVEGIRIIGLLDLGEDYRGAWQDEPDFERDRIDHTVGLPNISQTV</sequence>
<dbReference type="Proteomes" id="UP000051870">
    <property type="component" value="Unassembled WGS sequence"/>
</dbReference>
<feature type="region of interest" description="Disordered" evidence="1">
    <location>
        <begin position="21"/>
        <end position="63"/>
    </location>
</feature>
<dbReference type="STRING" id="1715693.PH7735_01886"/>
<feature type="compositionally biased region" description="Acidic residues" evidence="1">
    <location>
        <begin position="21"/>
        <end position="44"/>
    </location>
</feature>
<dbReference type="EMBL" id="CYTW01000001">
    <property type="protein sequence ID" value="CUJ95573.1"/>
    <property type="molecule type" value="Genomic_DNA"/>
</dbReference>
<accession>A0A0P1I7R3</accession>
<protein>
    <submittedName>
        <fullName evidence="2">Uncharacterized protein</fullName>
    </submittedName>
</protein>
<dbReference type="RefSeq" id="WP_058310964.1">
    <property type="nucleotide sequence ID" value="NZ_CYTW01000001.1"/>
</dbReference>
<keyword evidence="3" id="KW-1185">Reference proteome</keyword>
<evidence type="ECO:0000313" key="3">
    <source>
        <dbReference type="Proteomes" id="UP000051870"/>
    </source>
</evidence>
<gene>
    <name evidence="2" type="ORF">PH7735_01886</name>
</gene>
<evidence type="ECO:0000256" key="1">
    <source>
        <dbReference type="SAM" id="MobiDB-lite"/>
    </source>
</evidence>
<proteinExistence type="predicted"/>
<name>A0A0P1I7R3_9RHOB</name>
<organism evidence="2 3">
    <name type="scientific">Shimia thalassica</name>
    <dbReference type="NCBI Taxonomy" id="1715693"/>
    <lineage>
        <taxon>Bacteria</taxon>
        <taxon>Pseudomonadati</taxon>
        <taxon>Pseudomonadota</taxon>
        <taxon>Alphaproteobacteria</taxon>
        <taxon>Rhodobacterales</taxon>
        <taxon>Roseobacteraceae</taxon>
    </lineage>
</organism>
<reference evidence="3" key="1">
    <citation type="submission" date="2015-09" db="EMBL/GenBank/DDBJ databases">
        <authorList>
            <person name="Rodrigo-Torres Lidia"/>
            <person name="Arahal R.David."/>
        </authorList>
    </citation>
    <scope>NUCLEOTIDE SEQUENCE [LARGE SCALE GENOMIC DNA]</scope>
    <source>
        <strain evidence="3">CECT 7735</strain>
    </source>
</reference>
<dbReference type="GeneID" id="83880924"/>
<dbReference type="AlphaFoldDB" id="A0A0P1I7R3"/>